<sequence>MLKFPADQVYVRICHVKKGYEDREQHIARQIGRHGIPATWYLHWDVSDITDEDVKRLTTPGALKMAELSCSLKHIGIWRDFLKTDKHYCLVLEDDVFLAANFNTKFNAALAELGDPNRKAVIYIGNAGTYYISAFKLKRGQHLYPAPHGKATDSYIITRSVAAERCAWFDERKMSGPIGHEIDSADAALGVEVLWFERPFVEQGTHTGAFLTSINPDKQRPLWYKRMEWLYKKYRRQLVGHI</sequence>
<reference evidence="2 3" key="1">
    <citation type="submission" date="2018-05" db="EMBL/GenBank/DDBJ databases">
        <title>Genomic Encyclopedia of Type Strains, Phase IV (KMG-IV): sequencing the most valuable type-strain genomes for metagenomic binning, comparative biology and taxonomic classification.</title>
        <authorList>
            <person name="Goeker M."/>
        </authorList>
    </citation>
    <scope>NUCLEOTIDE SEQUENCE [LARGE SCALE GENOMIC DNA]</scope>
    <source>
        <strain evidence="2 3">DSM 2626</strain>
    </source>
</reference>
<gene>
    <name evidence="2" type="ORF">C8D77_103628</name>
</gene>
<dbReference type="Pfam" id="PF01755">
    <property type="entry name" value="Glyco_transf_25"/>
    <property type="match status" value="1"/>
</dbReference>
<proteinExistence type="predicted"/>
<protein>
    <submittedName>
        <fullName evidence="2">Glycosyl transferase family 25</fullName>
    </submittedName>
</protein>
<dbReference type="Proteomes" id="UP000245631">
    <property type="component" value="Unassembled WGS sequence"/>
</dbReference>
<keyword evidence="2" id="KW-0808">Transferase</keyword>
<dbReference type="InterPro" id="IPR002654">
    <property type="entry name" value="Glyco_trans_25"/>
</dbReference>
<dbReference type="EMBL" id="QGGH01000003">
    <property type="protein sequence ID" value="PWJ91925.1"/>
    <property type="molecule type" value="Genomic_DNA"/>
</dbReference>
<organism evidence="2 3">
    <name type="scientific">Rhizobium loti</name>
    <name type="common">Mesorhizobium loti</name>
    <dbReference type="NCBI Taxonomy" id="381"/>
    <lineage>
        <taxon>Bacteria</taxon>
        <taxon>Pseudomonadati</taxon>
        <taxon>Pseudomonadota</taxon>
        <taxon>Alphaproteobacteria</taxon>
        <taxon>Hyphomicrobiales</taxon>
        <taxon>Phyllobacteriaceae</taxon>
        <taxon>Mesorhizobium</taxon>
    </lineage>
</organism>
<dbReference type="GO" id="GO:0016740">
    <property type="term" value="F:transferase activity"/>
    <property type="evidence" value="ECO:0007669"/>
    <property type="project" value="UniProtKB-KW"/>
</dbReference>
<evidence type="ECO:0000259" key="1">
    <source>
        <dbReference type="Pfam" id="PF01755"/>
    </source>
</evidence>
<accession>A0A8E2WGT6</accession>
<feature type="domain" description="Glycosyl transferase family 25" evidence="1">
    <location>
        <begin position="22"/>
        <end position="113"/>
    </location>
</feature>
<dbReference type="AlphaFoldDB" id="A0A8E2WGT6"/>
<evidence type="ECO:0000313" key="3">
    <source>
        <dbReference type="Proteomes" id="UP000245631"/>
    </source>
</evidence>
<name>A0A8E2WGT6_RHILI</name>
<evidence type="ECO:0000313" key="2">
    <source>
        <dbReference type="EMBL" id="PWJ91925.1"/>
    </source>
</evidence>
<comment type="caution">
    <text evidence="2">The sequence shown here is derived from an EMBL/GenBank/DDBJ whole genome shotgun (WGS) entry which is preliminary data.</text>
</comment>